<reference evidence="5 6" key="1">
    <citation type="submission" date="2020-04" db="EMBL/GenBank/DDBJ databases">
        <authorList>
            <consortium name="Desulfovibrio sp. FSS-1 genome sequencing consortium"/>
            <person name="Shimoshige H."/>
            <person name="Kobayashi H."/>
            <person name="Maekawa T."/>
        </authorList>
    </citation>
    <scope>NUCLEOTIDE SEQUENCE [LARGE SCALE GENOMIC DNA]</scope>
    <source>
        <strain evidence="5 6">SIID29052-01</strain>
    </source>
</reference>
<dbReference type="Pfam" id="PF01638">
    <property type="entry name" value="HxlR"/>
    <property type="match status" value="1"/>
</dbReference>
<organism evidence="5 6">
    <name type="scientific">Fundidesulfovibrio magnetotacticus</name>
    <dbReference type="NCBI Taxonomy" id="2730080"/>
    <lineage>
        <taxon>Bacteria</taxon>
        <taxon>Pseudomonadati</taxon>
        <taxon>Thermodesulfobacteriota</taxon>
        <taxon>Desulfovibrionia</taxon>
        <taxon>Desulfovibrionales</taxon>
        <taxon>Desulfovibrionaceae</taxon>
        <taxon>Fundidesulfovibrio</taxon>
    </lineage>
</organism>
<comment type="caution">
    <text evidence="5">The sequence shown here is derived from an EMBL/GenBank/DDBJ whole genome shotgun (WGS) entry which is preliminary data.</text>
</comment>
<keyword evidence="3" id="KW-0804">Transcription</keyword>
<dbReference type="InterPro" id="IPR036390">
    <property type="entry name" value="WH_DNA-bd_sf"/>
</dbReference>
<evidence type="ECO:0000313" key="5">
    <source>
        <dbReference type="EMBL" id="GFK93617.1"/>
    </source>
</evidence>
<dbReference type="Gene3D" id="1.10.10.10">
    <property type="entry name" value="Winged helix-like DNA-binding domain superfamily/Winged helix DNA-binding domain"/>
    <property type="match status" value="1"/>
</dbReference>
<dbReference type="RefSeq" id="WP_173082829.1">
    <property type="nucleotide sequence ID" value="NZ_BLTE01000005.1"/>
</dbReference>
<gene>
    <name evidence="5" type="primary">hxlR_2</name>
    <name evidence="5" type="ORF">NNJEOMEG_01451</name>
</gene>
<evidence type="ECO:0000313" key="6">
    <source>
        <dbReference type="Proteomes" id="UP000494245"/>
    </source>
</evidence>
<sequence length="124" mass="14089">MTREHAPCTPRSRNGRDYFCSVELALMMIGGKWKPLILWGLGTRGTLRFGELRRLLPAVTQKMLTQQLRELESDGLVLREAYPTLPPRVDYSLTERGRGLLPILESLSAWARDVEAQDQPGRPD</sequence>
<name>A0A6V8LVC0_9BACT</name>
<dbReference type="GO" id="GO:0003677">
    <property type="term" value="F:DNA binding"/>
    <property type="evidence" value="ECO:0007669"/>
    <property type="project" value="UniProtKB-KW"/>
</dbReference>
<dbReference type="AlphaFoldDB" id="A0A6V8LVC0"/>
<dbReference type="Proteomes" id="UP000494245">
    <property type="component" value="Unassembled WGS sequence"/>
</dbReference>
<dbReference type="PROSITE" id="PS51118">
    <property type="entry name" value="HTH_HXLR"/>
    <property type="match status" value="1"/>
</dbReference>
<reference evidence="5 6" key="2">
    <citation type="submission" date="2020-05" db="EMBL/GenBank/DDBJ databases">
        <title>Draft genome sequence of Desulfovibrio sp. strainFSS-1.</title>
        <authorList>
            <person name="Shimoshige H."/>
            <person name="Kobayashi H."/>
            <person name="Maekawa T."/>
        </authorList>
    </citation>
    <scope>NUCLEOTIDE SEQUENCE [LARGE SCALE GENOMIC DNA]</scope>
    <source>
        <strain evidence="5 6">SIID29052-01</strain>
    </source>
</reference>
<dbReference type="PANTHER" id="PTHR33204">
    <property type="entry name" value="TRANSCRIPTIONAL REGULATOR, MARR FAMILY"/>
    <property type="match status" value="1"/>
</dbReference>
<keyword evidence="1" id="KW-0805">Transcription regulation</keyword>
<protein>
    <submittedName>
        <fullName evidence="5">HTH-type transcriptional activator HxlR</fullName>
    </submittedName>
</protein>
<keyword evidence="6" id="KW-1185">Reference proteome</keyword>
<evidence type="ECO:0000256" key="1">
    <source>
        <dbReference type="ARBA" id="ARBA00023015"/>
    </source>
</evidence>
<dbReference type="PANTHER" id="PTHR33204:SF29">
    <property type="entry name" value="TRANSCRIPTIONAL REGULATOR"/>
    <property type="match status" value="1"/>
</dbReference>
<evidence type="ECO:0000259" key="4">
    <source>
        <dbReference type="PROSITE" id="PS51118"/>
    </source>
</evidence>
<dbReference type="InterPro" id="IPR036388">
    <property type="entry name" value="WH-like_DNA-bd_sf"/>
</dbReference>
<accession>A0A6V8LVC0</accession>
<evidence type="ECO:0000256" key="3">
    <source>
        <dbReference type="ARBA" id="ARBA00023163"/>
    </source>
</evidence>
<dbReference type="SUPFAM" id="SSF46785">
    <property type="entry name" value="Winged helix' DNA-binding domain"/>
    <property type="match status" value="1"/>
</dbReference>
<evidence type="ECO:0000256" key="2">
    <source>
        <dbReference type="ARBA" id="ARBA00023125"/>
    </source>
</evidence>
<dbReference type="InterPro" id="IPR002577">
    <property type="entry name" value="HTH_HxlR"/>
</dbReference>
<dbReference type="EMBL" id="BLTE01000005">
    <property type="protein sequence ID" value="GFK93617.1"/>
    <property type="molecule type" value="Genomic_DNA"/>
</dbReference>
<feature type="domain" description="HTH hxlR-type" evidence="4">
    <location>
        <begin position="20"/>
        <end position="119"/>
    </location>
</feature>
<proteinExistence type="predicted"/>
<keyword evidence="2" id="KW-0238">DNA-binding</keyword>